<dbReference type="InterPro" id="IPR019533">
    <property type="entry name" value="Peptidase_S26"/>
</dbReference>
<accession>A0A1T4SJE6</accession>
<sequence length="171" mass="17881">MNRRAVAIIVTMSGIVLIVLPSVVGAPRLLLWNNSASVPIGLYAVLPPRVLHVGDVAVVVPPDPLAAALAARGSLPSGVPLIKPIAALAGQTICRHGLHITIDGAVVGAARARDHRGRPLPAWMGCRTLGSHDVFLMNPAAPDSFDGRYFGSLPVSSVVGRATPLWVPKEY</sequence>
<dbReference type="OrthoDB" id="5360818at2"/>
<proteinExistence type="predicted"/>
<dbReference type="InterPro" id="IPR036286">
    <property type="entry name" value="LexA/Signal_pep-like_sf"/>
</dbReference>
<feature type="domain" description="Peptidase S26" evidence="1">
    <location>
        <begin position="4"/>
        <end position="166"/>
    </location>
</feature>
<dbReference type="GO" id="GO:0004252">
    <property type="term" value="F:serine-type endopeptidase activity"/>
    <property type="evidence" value="ECO:0007669"/>
    <property type="project" value="InterPro"/>
</dbReference>
<dbReference type="Pfam" id="PF10502">
    <property type="entry name" value="Peptidase_S26"/>
    <property type="match status" value="1"/>
</dbReference>
<dbReference type="RefSeq" id="WP_085936480.1">
    <property type="nucleotide sequence ID" value="NZ_FUWJ01000008.1"/>
</dbReference>
<dbReference type="Gene3D" id="2.10.109.10">
    <property type="entry name" value="Umud Fragment, subunit A"/>
    <property type="match status" value="1"/>
</dbReference>
<dbReference type="GO" id="GO:0006465">
    <property type="term" value="P:signal peptide processing"/>
    <property type="evidence" value="ECO:0007669"/>
    <property type="project" value="InterPro"/>
</dbReference>
<dbReference type="SUPFAM" id="SSF51306">
    <property type="entry name" value="LexA/Signal peptidase"/>
    <property type="match status" value="1"/>
</dbReference>
<evidence type="ECO:0000313" key="3">
    <source>
        <dbReference type="Proteomes" id="UP000190092"/>
    </source>
</evidence>
<name>A0A1T4SJE6_9HYPH</name>
<dbReference type="STRING" id="225324.SAMN02745126_04737"/>
<reference evidence="3" key="1">
    <citation type="submission" date="2017-02" db="EMBL/GenBank/DDBJ databases">
        <authorList>
            <person name="Varghese N."/>
            <person name="Submissions S."/>
        </authorList>
    </citation>
    <scope>NUCLEOTIDE SEQUENCE [LARGE SCALE GENOMIC DNA]</scope>
    <source>
        <strain evidence="3">ATCC 27094</strain>
    </source>
</reference>
<protein>
    <submittedName>
        <fullName evidence="2">Conjugative transfer signal peptidase TraF</fullName>
    </submittedName>
</protein>
<evidence type="ECO:0000259" key="1">
    <source>
        <dbReference type="Pfam" id="PF10502"/>
    </source>
</evidence>
<gene>
    <name evidence="2" type="ORF">SAMN02745126_04737</name>
</gene>
<dbReference type="EMBL" id="FUWJ01000008">
    <property type="protein sequence ID" value="SKA28038.1"/>
    <property type="molecule type" value="Genomic_DNA"/>
</dbReference>
<organism evidence="2 3">
    <name type="scientific">Enhydrobacter aerosaccus</name>
    <dbReference type="NCBI Taxonomy" id="225324"/>
    <lineage>
        <taxon>Bacteria</taxon>
        <taxon>Pseudomonadati</taxon>
        <taxon>Pseudomonadota</taxon>
        <taxon>Alphaproteobacteria</taxon>
        <taxon>Hyphomicrobiales</taxon>
        <taxon>Enhydrobacter</taxon>
    </lineage>
</organism>
<keyword evidence="3" id="KW-1185">Reference proteome</keyword>
<evidence type="ECO:0000313" key="2">
    <source>
        <dbReference type="EMBL" id="SKA28038.1"/>
    </source>
</evidence>
<dbReference type="Proteomes" id="UP000190092">
    <property type="component" value="Unassembled WGS sequence"/>
</dbReference>
<dbReference type="AlphaFoldDB" id="A0A1T4SJE6"/>